<protein>
    <recommendedName>
        <fullName evidence="3">Dynein light chain</fullName>
    </recommendedName>
</protein>
<organism evidence="1 2">
    <name type="scientific">Hymenolepis diminuta</name>
    <name type="common">Rat tapeworm</name>
    <dbReference type="NCBI Taxonomy" id="6216"/>
    <lineage>
        <taxon>Eukaryota</taxon>
        <taxon>Metazoa</taxon>
        <taxon>Spiralia</taxon>
        <taxon>Lophotrochozoa</taxon>
        <taxon>Platyhelminthes</taxon>
        <taxon>Cestoda</taxon>
        <taxon>Eucestoda</taxon>
        <taxon>Cyclophyllidea</taxon>
        <taxon>Hymenolepididae</taxon>
        <taxon>Hymenolepis</taxon>
    </lineage>
</organism>
<reference evidence="1 2" key="1">
    <citation type="submission" date="2019-07" db="EMBL/GenBank/DDBJ databases">
        <authorList>
            <person name="Jastrzebski P J."/>
            <person name="Paukszto L."/>
            <person name="Jastrzebski P J."/>
        </authorList>
    </citation>
    <scope>NUCLEOTIDE SEQUENCE [LARGE SCALE GENOMIC DNA]</scope>
    <source>
        <strain evidence="1 2">WMS-il1</strain>
    </source>
</reference>
<name>A0A564ZA26_HYMDI</name>
<dbReference type="InterPro" id="IPR001372">
    <property type="entry name" value="Dynein_light_chain_typ-1/2"/>
</dbReference>
<dbReference type="Gene3D" id="3.30.740.10">
    <property type="entry name" value="Protein Inhibitor Of Neuronal Nitric Oxide Synthase"/>
    <property type="match status" value="1"/>
</dbReference>
<dbReference type="AlphaFoldDB" id="A0A564ZA26"/>
<dbReference type="Pfam" id="PF01221">
    <property type="entry name" value="Dynein_light"/>
    <property type="match status" value="1"/>
</dbReference>
<dbReference type="GO" id="GO:0007017">
    <property type="term" value="P:microtubule-based process"/>
    <property type="evidence" value="ECO:0007669"/>
    <property type="project" value="InterPro"/>
</dbReference>
<dbReference type="EMBL" id="CABIJS010000701">
    <property type="protein sequence ID" value="VUZ56286.1"/>
    <property type="molecule type" value="Genomic_DNA"/>
</dbReference>
<sequence length="105" mass="12467">MKYAVILYSEAKEDMMKKIMYVVEEEINRSESETSRIRNIKDHLDDVFGPNWNIFMADCRCWSLKTYKQGTNVVFEYDNMVYDIYQAPENTPNVQTKGPFCPLYN</sequence>
<accession>A0A564ZA26</accession>
<proteinExistence type="predicted"/>
<evidence type="ECO:0008006" key="3">
    <source>
        <dbReference type="Google" id="ProtNLM"/>
    </source>
</evidence>
<dbReference type="SUPFAM" id="SSF54648">
    <property type="entry name" value="DLC"/>
    <property type="match status" value="1"/>
</dbReference>
<gene>
    <name evidence="1" type="ORF">WMSIL1_LOCUS13950</name>
</gene>
<evidence type="ECO:0000313" key="1">
    <source>
        <dbReference type="EMBL" id="VUZ56286.1"/>
    </source>
</evidence>
<dbReference type="GO" id="GO:0030286">
    <property type="term" value="C:dynein complex"/>
    <property type="evidence" value="ECO:0007669"/>
    <property type="project" value="InterPro"/>
</dbReference>
<keyword evidence="2" id="KW-1185">Reference proteome</keyword>
<evidence type="ECO:0000313" key="2">
    <source>
        <dbReference type="Proteomes" id="UP000321570"/>
    </source>
</evidence>
<dbReference type="InterPro" id="IPR037177">
    <property type="entry name" value="DLC_sf"/>
</dbReference>
<dbReference type="Proteomes" id="UP000321570">
    <property type="component" value="Unassembled WGS sequence"/>
</dbReference>